<keyword evidence="3" id="KW-1185">Reference proteome</keyword>
<evidence type="ECO:0000313" key="2">
    <source>
        <dbReference type="EMBL" id="KAF4441039.1"/>
    </source>
</evidence>
<dbReference type="InterPro" id="IPR036389">
    <property type="entry name" value="RNase_III_sf"/>
</dbReference>
<dbReference type="EMBL" id="JAADJF010000063">
    <property type="protein sequence ID" value="KAF4441039.1"/>
    <property type="molecule type" value="Genomic_DNA"/>
</dbReference>
<protein>
    <submittedName>
        <fullName evidence="2">Ribonuclease 3</fullName>
    </submittedName>
</protein>
<dbReference type="SUPFAM" id="SSF69065">
    <property type="entry name" value="RNase III domain-like"/>
    <property type="match status" value="1"/>
</dbReference>
<dbReference type="InterPro" id="IPR000999">
    <property type="entry name" value="RNase_III_dom"/>
</dbReference>
<dbReference type="PROSITE" id="PS50142">
    <property type="entry name" value="RNASE_3_2"/>
    <property type="match status" value="1"/>
</dbReference>
<sequence>MTFCANFSQRVSECESIITCELSSKLLCAEALNRAADANLATVIDGSSRWTPKNDRLAAVYGDPAAAYHLCSLWIKRGLSNHCWTTIRGDLISNSNLAKVRKERGLDKCINMNGGSGYTSPAMVATAVEAILGAVEIDGGHEALARIMDHLGLTKHALLASVPPQVPREFRCNLNAWFAGFATMASQERPGAAPSSLRLASELAL</sequence>
<evidence type="ECO:0000313" key="3">
    <source>
        <dbReference type="Proteomes" id="UP000536711"/>
    </source>
</evidence>
<dbReference type="Gene3D" id="1.10.1520.10">
    <property type="entry name" value="Ribonuclease III domain"/>
    <property type="match status" value="1"/>
</dbReference>
<gene>
    <name evidence="2" type="ORF">FACUT_3068</name>
</gene>
<proteinExistence type="predicted"/>
<name>A0A8H4K1T2_9HYPO</name>
<accession>A0A8H4K1T2</accession>
<reference evidence="2 3" key="1">
    <citation type="submission" date="2020-01" db="EMBL/GenBank/DDBJ databases">
        <title>Identification and distribution of gene clusters putatively required for synthesis of sphingolipid metabolism inhibitors in phylogenetically diverse species of the filamentous fungus Fusarium.</title>
        <authorList>
            <person name="Kim H.-S."/>
            <person name="Busman M."/>
            <person name="Brown D.W."/>
            <person name="Divon H."/>
            <person name="Uhlig S."/>
            <person name="Proctor R.H."/>
        </authorList>
    </citation>
    <scope>NUCLEOTIDE SEQUENCE [LARGE SCALE GENOMIC DNA]</scope>
    <source>
        <strain evidence="2 3">NRRL 13308</strain>
    </source>
</reference>
<dbReference type="OrthoDB" id="67027at2759"/>
<dbReference type="GO" id="GO:0004525">
    <property type="term" value="F:ribonuclease III activity"/>
    <property type="evidence" value="ECO:0007669"/>
    <property type="project" value="InterPro"/>
</dbReference>
<dbReference type="Proteomes" id="UP000536711">
    <property type="component" value="Unassembled WGS sequence"/>
</dbReference>
<dbReference type="CDD" id="cd00593">
    <property type="entry name" value="RIBOc"/>
    <property type="match status" value="1"/>
</dbReference>
<dbReference type="AlphaFoldDB" id="A0A8H4K1T2"/>
<evidence type="ECO:0000259" key="1">
    <source>
        <dbReference type="PROSITE" id="PS50142"/>
    </source>
</evidence>
<organism evidence="2 3">
    <name type="scientific">Fusarium acutatum</name>
    <dbReference type="NCBI Taxonomy" id="78861"/>
    <lineage>
        <taxon>Eukaryota</taxon>
        <taxon>Fungi</taxon>
        <taxon>Dikarya</taxon>
        <taxon>Ascomycota</taxon>
        <taxon>Pezizomycotina</taxon>
        <taxon>Sordariomycetes</taxon>
        <taxon>Hypocreomycetidae</taxon>
        <taxon>Hypocreales</taxon>
        <taxon>Nectriaceae</taxon>
        <taxon>Fusarium</taxon>
        <taxon>Fusarium fujikuroi species complex</taxon>
    </lineage>
</organism>
<feature type="domain" description="RNase III" evidence="1">
    <location>
        <begin position="85"/>
        <end position="140"/>
    </location>
</feature>
<dbReference type="GO" id="GO:0006396">
    <property type="term" value="P:RNA processing"/>
    <property type="evidence" value="ECO:0007669"/>
    <property type="project" value="InterPro"/>
</dbReference>
<comment type="caution">
    <text evidence="2">The sequence shown here is derived from an EMBL/GenBank/DDBJ whole genome shotgun (WGS) entry which is preliminary data.</text>
</comment>